<name>A0A9P1GB19_9DINO</name>
<accession>A0A9P1GB19</accession>
<comment type="caution">
    <text evidence="9">The sequence shown here is derived from an EMBL/GenBank/DDBJ whole genome shotgun (WGS) entry which is preliminary data.</text>
</comment>
<dbReference type="AlphaFoldDB" id="A0A9P1GB19"/>
<dbReference type="InterPro" id="IPR051359">
    <property type="entry name" value="CaCA_antiporter"/>
</dbReference>
<feature type="transmembrane region" description="Helical" evidence="6">
    <location>
        <begin position="686"/>
        <end position="709"/>
    </location>
</feature>
<comment type="subcellular location">
    <subcellularLocation>
        <location evidence="1">Membrane</location>
        <topology evidence="1">Multi-pass membrane protein</topology>
    </subcellularLocation>
</comment>
<dbReference type="EMBL" id="CAMXCT010003891">
    <property type="protein sequence ID" value="CAI4006775.1"/>
    <property type="molecule type" value="Genomic_DNA"/>
</dbReference>
<evidence type="ECO:0000259" key="8">
    <source>
        <dbReference type="Pfam" id="PF01699"/>
    </source>
</evidence>
<feature type="domain" description="Sodium/calcium exchanger membrane region" evidence="8">
    <location>
        <begin position="589"/>
        <end position="736"/>
    </location>
</feature>
<dbReference type="Gene3D" id="1.20.1420.30">
    <property type="entry name" value="NCX, central ion-binding region"/>
    <property type="match status" value="2"/>
</dbReference>
<feature type="transmembrane region" description="Helical" evidence="6">
    <location>
        <begin position="279"/>
        <end position="299"/>
    </location>
</feature>
<evidence type="ECO:0000256" key="6">
    <source>
        <dbReference type="SAM" id="Phobius"/>
    </source>
</evidence>
<feature type="chain" id="PRO_5043272930" evidence="7">
    <location>
        <begin position="19"/>
        <end position="760"/>
    </location>
</feature>
<protein>
    <submittedName>
        <fullName evidence="11">Sodium/calcium exchanger membrane region domain-containing protein</fullName>
    </submittedName>
</protein>
<feature type="transmembrane region" description="Helical" evidence="6">
    <location>
        <begin position="355"/>
        <end position="375"/>
    </location>
</feature>
<keyword evidence="2" id="KW-0813">Transport</keyword>
<dbReference type="OrthoDB" id="417205at2759"/>
<feature type="domain" description="Sodium/calcium exchanger membrane region" evidence="8">
    <location>
        <begin position="245"/>
        <end position="398"/>
    </location>
</feature>
<feature type="transmembrane region" description="Helical" evidence="6">
    <location>
        <begin position="238"/>
        <end position="267"/>
    </location>
</feature>
<gene>
    <name evidence="9" type="ORF">C1SCF055_LOCUS32385</name>
</gene>
<evidence type="ECO:0000256" key="5">
    <source>
        <dbReference type="ARBA" id="ARBA00023136"/>
    </source>
</evidence>
<evidence type="ECO:0000256" key="2">
    <source>
        <dbReference type="ARBA" id="ARBA00022448"/>
    </source>
</evidence>
<keyword evidence="3 6" id="KW-0812">Transmembrane</keyword>
<sequence length="760" mass="82548">MAKRSWWRGLLLLAVCQAQETEEAQCLQDGKKLDPEALSSFTWHGLATNESAAFYRCLHDVTSLQTMFSALYFSIADAPESVSVKEAPGLGTIWLNPAVQTHHLWYAHGPEQHQQHHVLVQGSSLTVDLFPNAESCGSSTDAVCYVLEVAEKDVACIASKDEACKADQWFDLKGKDQEAAYCTMAVLAATTEDARSAMTWLSGYPAAQCLLTKCDGGDDTLIDYEALYSCKLNGNAPFMTFVCLLLLFYYFILMGVVADGYLVPVLIQIGRTLKMSDALLGATLLALGGSANDFMTGFVSALAHTEGGSDGSSDNDVRLWLGGVFGTGVFINTFVASLVLLFAGPEGIQVDSSVLSRDISFRFLAVGLMILFGWFGFVSTYMALFMNLLYIFYVYLSLRESQKQQREPVIDAPSSVVAGPRSRNSSFTAAETGSAPASFVGRGSRVAASFQALAGQHVVERASFTGDSWKDRMKRHAGWDEEGGFVEKLSFFLAIPLRPFLVLTMATTTWDSLVNVLLPLGMCIFVPFGNPFGNVYTSAFQDAAESKSAWPSRITLVAFWLAGLALSLATWSTSRNLPPRQYVAQTCFSWATFLTSLLWVGLFANEVVGAMQLLGIIMGLKPMAEGITLLAWGNCVDNVFGLLGLAKAGEYRVAITGIYAGPMFNVLFGNGSILLMSAMLNGGRTAFIMTPCAFVLLGSLEVILLGTLLYSKLSGWRMTRVLGIFLGVAYFVILILGFTIEHFITRASSDQSDGLMSVWL</sequence>
<dbReference type="GO" id="GO:0008324">
    <property type="term" value="F:monoatomic cation transmembrane transporter activity"/>
    <property type="evidence" value="ECO:0007669"/>
    <property type="project" value="TreeGrafter"/>
</dbReference>
<evidence type="ECO:0000256" key="4">
    <source>
        <dbReference type="ARBA" id="ARBA00022989"/>
    </source>
</evidence>
<reference evidence="10" key="2">
    <citation type="submission" date="2024-04" db="EMBL/GenBank/DDBJ databases">
        <authorList>
            <person name="Chen Y."/>
            <person name="Shah S."/>
            <person name="Dougan E. K."/>
            <person name="Thang M."/>
            <person name="Chan C."/>
        </authorList>
    </citation>
    <scope>NUCLEOTIDE SEQUENCE [LARGE SCALE GENOMIC DNA]</scope>
</reference>
<dbReference type="PANTHER" id="PTHR12266">
    <property type="entry name" value="NA+/CA2+ K+ INDEPENDENT EXCHANGER"/>
    <property type="match status" value="1"/>
</dbReference>
<feature type="transmembrane region" description="Helical" evidence="6">
    <location>
        <begin position="721"/>
        <end position="740"/>
    </location>
</feature>
<evidence type="ECO:0000256" key="3">
    <source>
        <dbReference type="ARBA" id="ARBA00022692"/>
    </source>
</evidence>
<evidence type="ECO:0000313" key="11">
    <source>
        <dbReference type="EMBL" id="CAL4794087.1"/>
    </source>
</evidence>
<keyword evidence="5 6" id="KW-0472">Membrane</keyword>
<feature type="transmembrane region" description="Helical" evidence="6">
    <location>
        <begin position="624"/>
        <end position="646"/>
    </location>
</feature>
<feature type="transmembrane region" description="Helical" evidence="6">
    <location>
        <begin position="583"/>
        <end position="604"/>
    </location>
</feature>
<dbReference type="EMBL" id="CAMXCT030003891">
    <property type="protein sequence ID" value="CAL4794087.1"/>
    <property type="molecule type" value="Genomic_DNA"/>
</dbReference>
<feature type="transmembrane region" description="Helical" evidence="6">
    <location>
        <begin position="319"/>
        <end position="343"/>
    </location>
</feature>
<dbReference type="Pfam" id="PF01699">
    <property type="entry name" value="Na_Ca_ex"/>
    <property type="match status" value="2"/>
</dbReference>
<feature type="transmembrane region" description="Helical" evidence="6">
    <location>
        <begin position="550"/>
        <end position="571"/>
    </location>
</feature>
<dbReference type="PANTHER" id="PTHR12266:SF0">
    <property type="entry name" value="MITOCHONDRIAL SODIUM_CALCIUM EXCHANGER PROTEIN"/>
    <property type="match status" value="1"/>
</dbReference>
<dbReference type="Proteomes" id="UP001152797">
    <property type="component" value="Unassembled WGS sequence"/>
</dbReference>
<feature type="transmembrane region" description="Helical" evidence="6">
    <location>
        <begin position="513"/>
        <end position="530"/>
    </location>
</feature>
<dbReference type="GO" id="GO:0016020">
    <property type="term" value="C:membrane"/>
    <property type="evidence" value="ECO:0007669"/>
    <property type="project" value="UniProtKB-SubCell"/>
</dbReference>
<keyword evidence="7" id="KW-0732">Signal</keyword>
<evidence type="ECO:0000256" key="1">
    <source>
        <dbReference type="ARBA" id="ARBA00004141"/>
    </source>
</evidence>
<keyword evidence="4 6" id="KW-1133">Transmembrane helix</keyword>
<evidence type="ECO:0000313" key="10">
    <source>
        <dbReference type="EMBL" id="CAL1160150.1"/>
    </source>
</evidence>
<reference evidence="9" key="1">
    <citation type="submission" date="2022-10" db="EMBL/GenBank/DDBJ databases">
        <authorList>
            <person name="Chen Y."/>
            <person name="Dougan E. K."/>
            <person name="Chan C."/>
            <person name="Rhodes N."/>
            <person name="Thang M."/>
        </authorList>
    </citation>
    <scope>NUCLEOTIDE SEQUENCE</scope>
</reference>
<feature type="signal peptide" evidence="7">
    <location>
        <begin position="1"/>
        <end position="18"/>
    </location>
</feature>
<dbReference type="EMBL" id="CAMXCT020003891">
    <property type="protein sequence ID" value="CAL1160150.1"/>
    <property type="molecule type" value="Genomic_DNA"/>
</dbReference>
<dbReference type="InterPro" id="IPR044880">
    <property type="entry name" value="NCX_ion-bd_dom_sf"/>
</dbReference>
<evidence type="ECO:0000313" key="9">
    <source>
        <dbReference type="EMBL" id="CAI4006775.1"/>
    </source>
</evidence>
<keyword evidence="12" id="KW-1185">Reference proteome</keyword>
<proteinExistence type="predicted"/>
<organism evidence="9">
    <name type="scientific">Cladocopium goreaui</name>
    <dbReference type="NCBI Taxonomy" id="2562237"/>
    <lineage>
        <taxon>Eukaryota</taxon>
        <taxon>Sar</taxon>
        <taxon>Alveolata</taxon>
        <taxon>Dinophyceae</taxon>
        <taxon>Suessiales</taxon>
        <taxon>Symbiodiniaceae</taxon>
        <taxon>Cladocopium</taxon>
    </lineage>
</organism>
<dbReference type="InterPro" id="IPR004837">
    <property type="entry name" value="NaCa_Exmemb"/>
</dbReference>
<evidence type="ECO:0000313" key="12">
    <source>
        <dbReference type="Proteomes" id="UP001152797"/>
    </source>
</evidence>
<evidence type="ECO:0000256" key="7">
    <source>
        <dbReference type="SAM" id="SignalP"/>
    </source>
</evidence>
<feature type="transmembrane region" description="Helical" evidence="6">
    <location>
        <begin position="658"/>
        <end position="680"/>
    </location>
</feature>